<dbReference type="GO" id="GO:0019563">
    <property type="term" value="P:glycerol catabolic process"/>
    <property type="evidence" value="ECO:0007669"/>
    <property type="project" value="TreeGrafter"/>
</dbReference>
<dbReference type="Pfam" id="PF02734">
    <property type="entry name" value="Dak2"/>
    <property type="match status" value="1"/>
</dbReference>
<dbReference type="Proteomes" id="UP000523863">
    <property type="component" value="Unassembled WGS sequence"/>
</dbReference>
<dbReference type="InterPro" id="IPR036117">
    <property type="entry name" value="DhaL_dom_sf"/>
</dbReference>
<dbReference type="Gene3D" id="3.30.1180.20">
    <property type="entry name" value="Dihydroxyacetone kinase, domain 2"/>
    <property type="match status" value="1"/>
</dbReference>
<dbReference type="GO" id="GO:0004371">
    <property type="term" value="F:glycerone kinase activity"/>
    <property type="evidence" value="ECO:0007669"/>
    <property type="project" value="UniProtKB-EC"/>
</dbReference>
<keyword evidence="8" id="KW-1185">Reference proteome</keyword>
<dbReference type="Pfam" id="PF02733">
    <property type="entry name" value="Dak1"/>
    <property type="match status" value="1"/>
</dbReference>
<proteinExistence type="predicted"/>
<evidence type="ECO:0000313" key="7">
    <source>
        <dbReference type="EMBL" id="MBB5598523.1"/>
    </source>
</evidence>
<dbReference type="InterPro" id="IPR050861">
    <property type="entry name" value="Dihydroxyacetone_Kinase"/>
</dbReference>
<dbReference type="SMART" id="SM01120">
    <property type="entry name" value="Dak2"/>
    <property type="match status" value="1"/>
</dbReference>
<dbReference type="NCBIfam" id="NF011049">
    <property type="entry name" value="PRK14479.1"/>
    <property type="match status" value="1"/>
</dbReference>
<dbReference type="InterPro" id="IPR004006">
    <property type="entry name" value="DhaK_dom"/>
</dbReference>
<dbReference type="EMBL" id="JACHBL010000001">
    <property type="protein sequence ID" value="MBB5598523.1"/>
    <property type="molecule type" value="Genomic_DNA"/>
</dbReference>
<reference evidence="7 8" key="1">
    <citation type="submission" date="2020-08" db="EMBL/GenBank/DDBJ databases">
        <title>Sequencing the genomes of 1000 actinobacteria strains.</title>
        <authorList>
            <person name="Klenk H.-P."/>
        </authorList>
    </citation>
    <scope>NUCLEOTIDE SEQUENCE [LARGE SCALE GENOMIC DNA]</scope>
    <source>
        <strain evidence="7 8">DSM 23694</strain>
    </source>
</reference>
<evidence type="ECO:0000313" key="8">
    <source>
        <dbReference type="Proteomes" id="UP000523863"/>
    </source>
</evidence>
<dbReference type="FunFam" id="1.25.40.340:FF:000002">
    <property type="entry name" value="Dihydroxyacetone kinase, L subunit"/>
    <property type="match status" value="1"/>
</dbReference>
<keyword evidence="2" id="KW-0547">Nucleotide-binding</keyword>
<keyword evidence="4" id="KW-0067">ATP-binding</keyword>
<dbReference type="AlphaFoldDB" id="A0A7W8YBK8"/>
<accession>A0A7W8YBK8</accession>
<dbReference type="InterPro" id="IPR004007">
    <property type="entry name" value="DhaL_dom"/>
</dbReference>
<protein>
    <submittedName>
        <fullName evidence="7">Dihydroxyacetone kinase</fullName>
        <ecNumber evidence="7">2.7.1.29</ecNumber>
    </submittedName>
</protein>
<dbReference type="PROSITE" id="PS51480">
    <property type="entry name" value="DHAL"/>
    <property type="match status" value="1"/>
</dbReference>
<sequence>MKKLINDSREVVDHALEGIVGSSGLVKLLPGQRVVFRADLATFRNEGKVALISGGGAGHEPAHAGFVGPGMLTAAVSGSVFASPSVDQILAAIRLCATQAGVLLIVKNYTGDRLNFGLAAEIARGEGLIVDMVVVGDDVALSLNHQHAGRRGLAGTILVHKIAGGAADRGDSLEAVMKVAERVIDGLSTMSVGLGGCVVPGEEEASSDLSADEVEWGLGIHGESGVERSKHVTAQKAAERLVSRTLEGVLSEASALTTSEQPQVVLMLNNLGGTSNIEMGVMAREVLNEIRNRDVKIQRFWSGAFMTALEMPGVSVTCLHLGAAGEASAQELLDLLDAPVTTLAWPAPWVGRLPDEHVQDPADISIEESPKLSTSPAESVTGKCENMGEDELALLRAVTRTLKNSESELTRMDRIVGDGDLGLSLTHASNTVDALLDDLPRDPSQALTDIASAVRKAVGGTSGPLYAIGLLRAAHQLGDLSSTGLQIDPEESPSAEDLRPEAKLWAVAFDAGVRAIEELGGAIVGDCTMIDALRPAANTLLEVSASGASVGEALSQASLAAQRGAESTRELRARKGRASYVGDRAVGEVDPGAWAVYLWLTALAEASRE</sequence>
<comment type="caution">
    <text evidence="7">The sequence shown here is derived from an EMBL/GenBank/DDBJ whole genome shotgun (WGS) entry which is preliminary data.</text>
</comment>
<dbReference type="PANTHER" id="PTHR28629">
    <property type="entry name" value="TRIOKINASE/FMN CYCLASE"/>
    <property type="match status" value="1"/>
</dbReference>
<dbReference type="GO" id="GO:0005524">
    <property type="term" value="F:ATP binding"/>
    <property type="evidence" value="ECO:0007669"/>
    <property type="project" value="UniProtKB-KW"/>
</dbReference>
<dbReference type="RefSeq" id="WP_183642332.1">
    <property type="nucleotide sequence ID" value="NZ_JACHBL010000001.1"/>
</dbReference>
<dbReference type="SUPFAM" id="SSF101473">
    <property type="entry name" value="DhaL-like"/>
    <property type="match status" value="1"/>
</dbReference>
<keyword evidence="3 7" id="KW-0418">Kinase</keyword>
<name>A0A7W8YBK8_9MICC</name>
<evidence type="ECO:0000259" key="5">
    <source>
        <dbReference type="PROSITE" id="PS51480"/>
    </source>
</evidence>
<evidence type="ECO:0000256" key="3">
    <source>
        <dbReference type="ARBA" id="ARBA00022777"/>
    </source>
</evidence>
<keyword evidence="1 7" id="KW-0808">Transferase</keyword>
<dbReference type="SUPFAM" id="SSF82549">
    <property type="entry name" value="DAK1/DegV-like"/>
    <property type="match status" value="1"/>
</dbReference>
<feature type="domain" description="DhaL" evidence="5">
    <location>
        <begin position="389"/>
        <end position="605"/>
    </location>
</feature>
<dbReference type="PROSITE" id="PS51481">
    <property type="entry name" value="DHAK"/>
    <property type="match status" value="1"/>
</dbReference>
<dbReference type="FunFam" id="3.40.50.10440:FF:000001">
    <property type="entry name" value="Dihydroxyacetone kinase, DhaK subunit"/>
    <property type="match status" value="1"/>
</dbReference>
<organism evidence="7 8">
    <name type="scientific">Neomicrococcus lactis</name>
    <dbReference type="NCBI Taxonomy" id="732241"/>
    <lineage>
        <taxon>Bacteria</taxon>
        <taxon>Bacillati</taxon>
        <taxon>Actinomycetota</taxon>
        <taxon>Actinomycetes</taxon>
        <taxon>Micrococcales</taxon>
        <taxon>Micrococcaceae</taxon>
        <taxon>Neomicrococcus</taxon>
    </lineage>
</organism>
<dbReference type="FunFam" id="3.30.1180.20:FF:000001">
    <property type="entry name" value="Dihydroxyacetone kinase 1"/>
    <property type="match status" value="1"/>
</dbReference>
<feature type="domain" description="DhaK" evidence="6">
    <location>
        <begin position="7"/>
        <end position="345"/>
    </location>
</feature>
<evidence type="ECO:0000256" key="2">
    <source>
        <dbReference type="ARBA" id="ARBA00022741"/>
    </source>
</evidence>
<gene>
    <name evidence="7" type="ORF">BKA12_001603</name>
</gene>
<dbReference type="PANTHER" id="PTHR28629:SF4">
    <property type="entry name" value="TRIOKINASE_FMN CYCLASE"/>
    <property type="match status" value="1"/>
</dbReference>
<evidence type="ECO:0000259" key="6">
    <source>
        <dbReference type="PROSITE" id="PS51481"/>
    </source>
</evidence>
<evidence type="ECO:0000256" key="4">
    <source>
        <dbReference type="ARBA" id="ARBA00022840"/>
    </source>
</evidence>
<dbReference type="EC" id="2.7.1.29" evidence="7"/>
<dbReference type="GO" id="GO:0005829">
    <property type="term" value="C:cytosol"/>
    <property type="evidence" value="ECO:0007669"/>
    <property type="project" value="TreeGrafter"/>
</dbReference>
<dbReference type="Gene3D" id="1.25.40.340">
    <property type="match status" value="1"/>
</dbReference>
<dbReference type="Gene3D" id="3.40.50.10440">
    <property type="entry name" value="Dihydroxyacetone kinase, domain 1"/>
    <property type="match status" value="1"/>
</dbReference>
<evidence type="ECO:0000256" key="1">
    <source>
        <dbReference type="ARBA" id="ARBA00022679"/>
    </source>
</evidence>